<evidence type="ECO:0000313" key="1">
    <source>
        <dbReference type="EMBL" id="RRT79497.1"/>
    </source>
</evidence>
<comment type="caution">
    <text evidence="1">The sequence shown here is derived from an EMBL/GenBank/DDBJ whole genome shotgun (WGS) entry which is preliminary data.</text>
</comment>
<proteinExistence type="predicted"/>
<evidence type="ECO:0000313" key="2">
    <source>
        <dbReference type="Proteomes" id="UP000287651"/>
    </source>
</evidence>
<gene>
    <name evidence="1" type="ORF">B296_00002617</name>
</gene>
<accession>A0A427ATP0</accession>
<sequence>AWLRPAHAFCVSSTVGTQSLAREAAAVGVRGRRLLGRYYTRLPLDAVTVSRLCQTRARSPLDVATAYA</sequence>
<dbReference type="EMBL" id="AMZH03001386">
    <property type="protein sequence ID" value="RRT79497.1"/>
    <property type="molecule type" value="Genomic_DNA"/>
</dbReference>
<name>A0A427ATP0_ENSVE</name>
<organism evidence="1 2">
    <name type="scientific">Ensete ventricosum</name>
    <name type="common">Abyssinian banana</name>
    <name type="synonym">Musa ensete</name>
    <dbReference type="NCBI Taxonomy" id="4639"/>
    <lineage>
        <taxon>Eukaryota</taxon>
        <taxon>Viridiplantae</taxon>
        <taxon>Streptophyta</taxon>
        <taxon>Embryophyta</taxon>
        <taxon>Tracheophyta</taxon>
        <taxon>Spermatophyta</taxon>
        <taxon>Magnoliopsida</taxon>
        <taxon>Liliopsida</taxon>
        <taxon>Zingiberales</taxon>
        <taxon>Musaceae</taxon>
        <taxon>Ensete</taxon>
    </lineage>
</organism>
<reference evidence="1 2" key="1">
    <citation type="journal article" date="2014" name="Agronomy (Basel)">
        <title>A Draft Genome Sequence for Ensete ventricosum, the Drought-Tolerant Tree Against Hunger.</title>
        <authorList>
            <person name="Harrison J."/>
            <person name="Moore K.A."/>
            <person name="Paszkiewicz K."/>
            <person name="Jones T."/>
            <person name="Grant M."/>
            <person name="Ambacheew D."/>
            <person name="Muzemil S."/>
            <person name="Studholme D.J."/>
        </authorList>
    </citation>
    <scope>NUCLEOTIDE SEQUENCE [LARGE SCALE GENOMIC DNA]</scope>
</reference>
<dbReference type="AlphaFoldDB" id="A0A427ATP0"/>
<feature type="non-terminal residue" evidence="1">
    <location>
        <position position="1"/>
    </location>
</feature>
<dbReference type="Proteomes" id="UP000287651">
    <property type="component" value="Unassembled WGS sequence"/>
</dbReference>
<protein>
    <submittedName>
        <fullName evidence="1">Uncharacterized protein</fullName>
    </submittedName>
</protein>